<dbReference type="Proteomes" id="UP000054935">
    <property type="component" value="Unassembled WGS sequence"/>
</dbReference>
<name>A0A0P1G5I1_9RHOB</name>
<reference evidence="2 3" key="1">
    <citation type="submission" date="2015-09" db="EMBL/GenBank/DDBJ databases">
        <authorList>
            <consortium name="Swine Surveillance"/>
        </authorList>
    </citation>
    <scope>NUCLEOTIDE SEQUENCE [LARGE SCALE GENOMIC DNA]</scope>
    <source>
        <strain evidence="2 3">CECT 7648</strain>
    </source>
</reference>
<keyword evidence="3" id="KW-1185">Reference proteome</keyword>
<evidence type="ECO:0000256" key="1">
    <source>
        <dbReference type="SAM" id="MobiDB-lite"/>
    </source>
</evidence>
<dbReference type="AlphaFoldDB" id="A0A0P1G5I1"/>
<sequence length="94" mass="9320">MQISSSASAAAQFAKRPAAPAQAQPAPADPAQEIKRLVTKVQAAYVGAQVAPTTKAEAAAQNIAALATVVATGQVIAAGQAENGTTPGRLDLIV</sequence>
<dbReference type="RefSeq" id="WP_058246723.1">
    <property type="nucleotide sequence ID" value="NZ_CYSE01000002.1"/>
</dbReference>
<organism evidence="2 3">
    <name type="scientific">Tropicibacter naphthalenivorans</name>
    <dbReference type="NCBI Taxonomy" id="441103"/>
    <lineage>
        <taxon>Bacteria</taxon>
        <taxon>Pseudomonadati</taxon>
        <taxon>Pseudomonadota</taxon>
        <taxon>Alphaproteobacteria</taxon>
        <taxon>Rhodobacterales</taxon>
        <taxon>Roseobacteraceae</taxon>
        <taxon>Tropicibacter</taxon>
    </lineage>
</organism>
<dbReference type="STRING" id="441103.TRN7648_01199"/>
<gene>
    <name evidence="2" type="ORF">TRN7648_01199</name>
</gene>
<evidence type="ECO:0000313" key="3">
    <source>
        <dbReference type="Proteomes" id="UP000054935"/>
    </source>
</evidence>
<evidence type="ECO:0000313" key="2">
    <source>
        <dbReference type="EMBL" id="CUH76931.1"/>
    </source>
</evidence>
<dbReference type="EMBL" id="CYSE01000002">
    <property type="protein sequence ID" value="CUH76931.1"/>
    <property type="molecule type" value="Genomic_DNA"/>
</dbReference>
<protein>
    <submittedName>
        <fullName evidence="2">Uncharacterized protein</fullName>
    </submittedName>
</protein>
<feature type="region of interest" description="Disordered" evidence="1">
    <location>
        <begin position="1"/>
        <end position="31"/>
    </location>
</feature>
<accession>A0A0P1G5I1</accession>
<proteinExistence type="predicted"/>